<comment type="caution">
    <text evidence="3">The sequence shown here is derived from an EMBL/GenBank/DDBJ whole genome shotgun (WGS) entry which is preliminary data.</text>
</comment>
<reference evidence="3 4" key="1">
    <citation type="journal article" date="2016" name="Nat. Commun.">
        <title>Thousands of microbial genomes shed light on interconnected biogeochemical processes in an aquifer system.</title>
        <authorList>
            <person name="Anantharaman K."/>
            <person name="Brown C.T."/>
            <person name="Hug L.A."/>
            <person name="Sharon I."/>
            <person name="Castelle C.J."/>
            <person name="Probst A.J."/>
            <person name="Thomas B.C."/>
            <person name="Singh A."/>
            <person name="Wilkins M.J."/>
            <person name="Karaoz U."/>
            <person name="Brodie E.L."/>
            <person name="Williams K.H."/>
            <person name="Hubbard S.S."/>
            <person name="Banfield J.F."/>
        </authorList>
    </citation>
    <scope>NUCLEOTIDE SEQUENCE [LARGE SCALE GENOMIC DNA]</scope>
</reference>
<proteinExistence type="predicted"/>
<dbReference type="Pfam" id="PF13649">
    <property type="entry name" value="Methyltransf_25"/>
    <property type="match status" value="1"/>
</dbReference>
<dbReference type="CDD" id="cd02440">
    <property type="entry name" value="AdoMet_MTases"/>
    <property type="match status" value="1"/>
</dbReference>
<evidence type="ECO:0000313" key="3">
    <source>
        <dbReference type="EMBL" id="OGE40896.1"/>
    </source>
</evidence>
<protein>
    <recommendedName>
        <fullName evidence="5">Nudix hydrolase domain-containing protein</fullName>
    </recommendedName>
</protein>
<dbReference type="InterPro" id="IPR029063">
    <property type="entry name" value="SAM-dependent_MTases_sf"/>
</dbReference>
<dbReference type="InterPro" id="IPR041698">
    <property type="entry name" value="Methyltransf_25"/>
</dbReference>
<evidence type="ECO:0000313" key="4">
    <source>
        <dbReference type="Proteomes" id="UP000177328"/>
    </source>
</evidence>
<evidence type="ECO:0000259" key="2">
    <source>
        <dbReference type="Pfam" id="PF13649"/>
    </source>
</evidence>
<evidence type="ECO:0000259" key="1">
    <source>
        <dbReference type="Pfam" id="PF00293"/>
    </source>
</evidence>
<dbReference type="InterPro" id="IPR015797">
    <property type="entry name" value="NUDIX_hydrolase-like_dom_sf"/>
</dbReference>
<dbReference type="Proteomes" id="UP000177328">
    <property type="component" value="Unassembled WGS sequence"/>
</dbReference>
<dbReference type="Gene3D" id="3.90.79.10">
    <property type="entry name" value="Nucleoside Triphosphate Pyrophosphohydrolase"/>
    <property type="match status" value="1"/>
</dbReference>
<feature type="domain" description="Methyltransferase" evidence="2">
    <location>
        <begin position="235"/>
        <end position="319"/>
    </location>
</feature>
<organism evidence="3 4">
    <name type="scientific">Candidatus Daviesbacteria bacterium RIFCSPHIGHO2_02_FULL_43_12</name>
    <dbReference type="NCBI Taxonomy" id="1797776"/>
    <lineage>
        <taxon>Bacteria</taxon>
        <taxon>Candidatus Daviesiibacteriota</taxon>
    </lineage>
</organism>
<dbReference type="EMBL" id="MFDD01000004">
    <property type="protein sequence ID" value="OGE40896.1"/>
    <property type="molecule type" value="Genomic_DNA"/>
</dbReference>
<accession>A0A1F5KIY4</accession>
<dbReference type="InterPro" id="IPR000086">
    <property type="entry name" value="NUDIX_hydrolase_dom"/>
</dbReference>
<feature type="domain" description="Nudix hydrolase" evidence="1">
    <location>
        <begin position="56"/>
        <end position="144"/>
    </location>
</feature>
<dbReference type="SUPFAM" id="SSF55811">
    <property type="entry name" value="Nudix"/>
    <property type="match status" value="1"/>
</dbReference>
<sequence>MNKNIFDILAPNQEWLKTIEHYLASYKLLYNLKYIHNREKISPAFFQYCLKGKYFVIVAIYNNKREFFIQRDFLKRGERWELVGGWVERNELPDQALDRIVRRETGSCLVEATPLSLVTNSYFTAEGNQTQHYGLAYMGRVKDDYHNSQNGTFSQIPKQGLNKKDLKILNLSNQLLKDRIIEPPVNELTSQETLGKIYYFHKYLVKPIAYFGSSRILKGILFKTIQDRCTHKGLVLDVACGDDKLLFSIAKIAKLVVANDISRQSMSKLIHRPENNIIFSNRNLLDLVFKNTFDVVICKNVMHHMRSIEEIELLLKTLKQLGKRIIILDIEDPKRSFIASLWNNYYVHILKDQGGLFMSFEQFKDLINLSYSKSTRTLKKIQTIKGPYMLAVIDQY</sequence>
<evidence type="ECO:0008006" key="5">
    <source>
        <dbReference type="Google" id="ProtNLM"/>
    </source>
</evidence>
<gene>
    <name evidence="3" type="ORF">A3D25_03165</name>
</gene>
<dbReference type="AlphaFoldDB" id="A0A1F5KIY4"/>
<name>A0A1F5KIY4_9BACT</name>
<dbReference type="SUPFAM" id="SSF53335">
    <property type="entry name" value="S-adenosyl-L-methionine-dependent methyltransferases"/>
    <property type="match status" value="1"/>
</dbReference>
<dbReference type="Pfam" id="PF00293">
    <property type="entry name" value="NUDIX"/>
    <property type="match status" value="1"/>
</dbReference>
<dbReference type="Gene3D" id="3.40.50.150">
    <property type="entry name" value="Vaccinia Virus protein VP39"/>
    <property type="match status" value="1"/>
</dbReference>